<evidence type="ECO:0000256" key="3">
    <source>
        <dbReference type="ARBA" id="ARBA00022917"/>
    </source>
</evidence>
<dbReference type="Proteomes" id="UP000464912">
    <property type="component" value="Chromosome"/>
</dbReference>
<dbReference type="Pfam" id="PF01176">
    <property type="entry name" value="eIF-1a"/>
    <property type="match status" value="1"/>
</dbReference>
<dbReference type="GO" id="GO:0003723">
    <property type="term" value="F:RNA binding"/>
    <property type="evidence" value="ECO:0007669"/>
    <property type="project" value="InterPro"/>
</dbReference>
<evidence type="ECO:0000256" key="5">
    <source>
        <dbReference type="PROSITE-ProRule" id="PRU00181"/>
    </source>
</evidence>
<dbReference type="PROSITE" id="PS50832">
    <property type="entry name" value="S1_IF1_TYPE"/>
    <property type="match status" value="1"/>
</dbReference>
<dbReference type="Gene3D" id="2.40.50.140">
    <property type="entry name" value="Nucleic acid-binding proteins"/>
    <property type="match status" value="1"/>
</dbReference>
<protein>
    <recommendedName>
        <fullName evidence="4">Translation initiation factor IF-1</fullName>
    </recommendedName>
</protein>
<dbReference type="GO" id="GO:0043022">
    <property type="term" value="F:ribosome binding"/>
    <property type="evidence" value="ECO:0007669"/>
    <property type="project" value="TreeGrafter"/>
</dbReference>
<sequence>MPREDEKRFVGEVIEVLRGPEFRVRLENGKEILAHSCGKMRRKKIKIILSDKVVVSMFLQYDTNRGIIVEREGFRKKRTDDLGDGTAKDRKRK</sequence>
<evidence type="ECO:0000256" key="1">
    <source>
        <dbReference type="ARBA" id="ARBA00010939"/>
    </source>
</evidence>
<accession>A0A6P1GAT6</accession>
<dbReference type="InterPro" id="IPR004368">
    <property type="entry name" value="TIF_IF1"/>
</dbReference>
<dbReference type="EMBL" id="CP047224">
    <property type="protein sequence ID" value="QHD65475.1"/>
    <property type="molecule type" value="Genomic_DNA"/>
</dbReference>
<evidence type="ECO:0000256" key="2">
    <source>
        <dbReference type="ARBA" id="ARBA00022540"/>
    </source>
</evidence>
<evidence type="ECO:0000259" key="6">
    <source>
        <dbReference type="PROSITE" id="PS50832"/>
    </source>
</evidence>
<dbReference type="InterPro" id="IPR006196">
    <property type="entry name" value="RNA-binding_domain_S1_IF1"/>
</dbReference>
<reference evidence="7 8" key="1">
    <citation type="journal article" date="2020" name="MBio">
        <title>Erratum for Teymournejad et al., 'Isolation and Molecular Analysis of a Novel Neorickettsia Species That Causes Potomac Horse Fever'.</title>
        <authorList>
            <person name="Teymournejad O."/>
            <person name="Lin M."/>
            <person name="Bekebrede H."/>
            <person name="Kamr A."/>
            <person name="Toribio R.E."/>
            <person name="Arroyo L.G."/>
            <person name="Baird J.D."/>
            <person name="Rikihisa Y."/>
        </authorList>
    </citation>
    <scope>NUCLEOTIDE SEQUENCE [LARGE SCALE GENOMIC DNA]</scope>
    <source>
        <strain evidence="7 8">Fin17</strain>
    </source>
</reference>
<name>A0A6P1GAT6_9RICK</name>
<dbReference type="SUPFAM" id="SSF50249">
    <property type="entry name" value="Nucleic acid-binding proteins"/>
    <property type="match status" value="1"/>
</dbReference>
<gene>
    <name evidence="7" type="primary">infA</name>
    <name evidence="7" type="ORF">GP480_03590</name>
</gene>
<dbReference type="PANTHER" id="PTHR33370">
    <property type="entry name" value="TRANSLATION INITIATION FACTOR IF-1, CHLOROPLASTIC"/>
    <property type="match status" value="1"/>
</dbReference>
<proteinExistence type="inferred from homology"/>
<dbReference type="AlphaFoldDB" id="A0A6P1GAT6"/>
<dbReference type="NCBIfam" id="TIGR00008">
    <property type="entry name" value="infA"/>
    <property type="match status" value="1"/>
</dbReference>
<dbReference type="GO" id="GO:0003743">
    <property type="term" value="F:translation initiation factor activity"/>
    <property type="evidence" value="ECO:0007669"/>
    <property type="project" value="UniProtKB-UniRule"/>
</dbReference>
<dbReference type="GO" id="GO:0005829">
    <property type="term" value="C:cytosol"/>
    <property type="evidence" value="ECO:0007669"/>
    <property type="project" value="TreeGrafter"/>
</dbReference>
<reference evidence="7 8" key="2">
    <citation type="journal article" date="2020" name="MBio">
        <title>Isolation and Molecular Analysis of a Novel Neorickettsia Species That Causes Potomac Horse Fever.</title>
        <authorList>
            <person name="Teymournejad O."/>
            <person name="Lin M."/>
            <person name="Bekebrede H."/>
            <person name="Kamr A."/>
            <person name="Toribio R.E."/>
            <person name="Arroyo L.G."/>
            <person name="Baird J.D."/>
            <person name="Rikihisa Y."/>
        </authorList>
    </citation>
    <scope>NUCLEOTIDE SEQUENCE [LARGE SCALE GENOMIC DNA]</scope>
    <source>
        <strain evidence="7 8">Fin17</strain>
    </source>
</reference>
<dbReference type="InterPro" id="IPR012340">
    <property type="entry name" value="NA-bd_OB-fold"/>
</dbReference>
<evidence type="ECO:0000256" key="4">
    <source>
        <dbReference type="NCBIfam" id="TIGR00008"/>
    </source>
</evidence>
<dbReference type="RefSeq" id="WP_160095906.1">
    <property type="nucleotide sequence ID" value="NZ_CP047224.1"/>
</dbReference>
<organism evidence="7 8">
    <name type="scientific">Neorickettsia findlayensis</name>
    <dbReference type="NCBI Taxonomy" id="2686014"/>
    <lineage>
        <taxon>Bacteria</taxon>
        <taxon>Pseudomonadati</taxon>
        <taxon>Pseudomonadota</taxon>
        <taxon>Alphaproteobacteria</taxon>
        <taxon>Rickettsiales</taxon>
        <taxon>Anaplasmataceae</taxon>
        <taxon>Neorickettsia</taxon>
    </lineage>
</organism>
<dbReference type="KEGG" id="nef:GP480_03590"/>
<keyword evidence="2 5" id="KW-0396">Initiation factor</keyword>
<keyword evidence="3 5" id="KW-0648">Protein biosynthesis</keyword>
<comment type="similarity">
    <text evidence="1">Belongs to the IF-1 family.</text>
</comment>
<evidence type="ECO:0000313" key="8">
    <source>
        <dbReference type="Proteomes" id="UP000464912"/>
    </source>
</evidence>
<keyword evidence="8" id="KW-1185">Reference proteome</keyword>
<evidence type="ECO:0000313" key="7">
    <source>
        <dbReference type="EMBL" id="QHD65475.1"/>
    </source>
</evidence>
<dbReference type="PANTHER" id="PTHR33370:SF1">
    <property type="entry name" value="TRANSLATION INITIATION FACTOR IF-1, CHLOROPLASTIC"/>
    <property type="match status" value="1"/>
</dbReference>
<feature type="domain" description="S1-like" evidence="6">
    <location>
        <begin position="1"/>
        <end position="73"/>
    </location>
</feature>